<dbReference type="PANTHER" id="PTHR11751:SF472">
    <property type="entry name" value="GLUTAMATE--GLYOXYLATE AMINOTRANSFERASE 1"/>
    <property type="match status" value="1"/>
</dbReference>
<comment type="subunit">
    <text evidence="2">Homodimer.</text>
</comment>
<dbReference type="InterPro" id="IPR045088">
    <property type="entry name" value="ALAT1/2-like"/>
</dbReference>
<gene>
    <name evidence="7" type="primary">LOC104768414</name>
</gene>
<name>A0ABM0XT67_CAMSA</name>
<sequence>MSSKKVLLDMGSPFSKEVQLVSFHTVSKGYWTARRGGYFEMTNIPPRVVEEIYKVASIAFSPNVSAQIFMGLMVSPPKPGDILYDQFARESKGILESLRRRAKIVTDGFNSCKTVVCQRNKAIKAVQFRDFDTVLDDSCVSQMLIAMYSFPQIRLPAGALQAAKQAGKVPDVFYCLWLCIWTERRCVPSEDTSRRRDARDHG</sequence>
<reference evidence="7" key="2">
    <citation type="submission" date="2025-08" db="UniProtKB">
        <authorList>
            <consortium name="RefSeq"/>
        </authorList>
    </citation>
    <scope>IDENTIFICATION</scope>
    <source>
        <tissue evidence="7">Leaf</tissue>
    </source>
</reference>
<proteinExistence type="predicted"/>
<dbReference type="Gene3D" id="3.90.1150.10">
    <property type="entry name" value="Aspartate Aminotransferase, domain 1"/>
    <property type="match status" value="2"/>
</dbReference>
<dbReference type="GeneID" id="104768414"/>
<keyword evidence="3" id="KW-0032">Aminotransferase</keyword>
<dbReference type="PANTHER" id="PTHR11751">
    <property type="entry name" value="ALANINE AMINOTRANSFERASE"/>
    <property type="match status" value="1"/>
</dbReference>
<evidence type="ECO:0000256" key="3">
    <source>
        <dbReference type="ARBA" id="ARBA00022576"/>
    </source>
</evidence>
<dbReference type="InterPro" id="IPR015422">
    <property type="entry name" value="PyrdxlP-dep_Trfase_small"/>
</dbReference>
<dbReference type="RefSeq" id="XP_010490704.1">
    <property type="nucleotide sequence ID" value="XM_010492402.2"/>
</dbReference>
<organism evidence="6 7">
    <name type="scientific">Camelina sativa</name>
    <name type="common">False flax</name>
    <name type="synonym">Myagrum sativum</name>
    <dbReference type="NCBI Taxonomy" id="90675"/>
    <lineage>
        <taxon>Eukaryota</taxon>
        <taxon>Viridiplantae</taxon>
        <taxon>Streptophyta</taxon>
        <taxon>Embryophyta</taxon>
        <taxon>Tracheophyta</taxon>
        <taxon>Spermatophyta</taxon>
        <taxon>Magnoliopsida</taxon>
        <taxon>eudicotyledons</taxon>
        <taxon>Gunneridae</taxon>
        <taxon>Pentapetalae</taxon>
        <taxon>rosids</taxon>
        <taxon>malvids</taxon>
        <taxon>Brassicales</taxon>
        <taxon>Brassicaceae</taxon>
        <taxon>Camelineae</taxon>
        <taxon>Camelina</taxon>
    </lineage>
</organism>
<evidence type="ECO:0000256" key="5">
    <source>
        <dbReference type="ARBA" id="ARBA00022898"/>
    </source>
</evidence>
<reference evidence="6" key="1">
    <citation type="journal article" date="2014" name="Nat. Commun.">
        <title>The emerging biofuel crop Camelina sativa retains a highly undifferentiated hexaploid genome structure.</title>
        <authorList>
            <person name="Kagale S."/>
            <person name="Koh C."/>
            <person name="Nixon J."/>
            <person name="Bollina V."/>
            <person name="Clarke W.E."/>
            <person name="Tuteja R."/>
            <person name="Spillane C."/>
            <person name="Robinson S.J."/>
            <person name="Links M.G."/>
            <person name="Clarke C."/>
            <person name="Higgins E.E."/>
            <person name="Huebert T."/>
            <person name="Sharpe A.G."/>
            <person name="Parkin I.A."/>
        </authorList>
    </citation>
    <scope>NUCLEOTIDE SEQUENCE [LARGE SCALE GENOMIC DNA]</scope>
    <source>
        <strain evidence="6">cv. DH55</strain>
    </source>
</reference>
<evidence type="ECO:0000313" key="6">
    <source>
        <dbReference type="Proteomes" id="UP000694864"/>
    </source>
</evidence>
<dbReference type="InterPro" id="IPR015424">
    <property type="entry name" value="PyrdxlP-dep_Trfase"/>
</dbReference>
<evidence type="ECO:0000256" key="4">
    <source>
        <dbReference type="ARBA" id="ARBA00022679"/>
    </source>
</evidence>
<accession>A0ABM0XT67</accession>
<keyword evidence="4" id="KW-0808">Transferase</keyword>
<dbReference type="Proteomes" id="UP000694864">
    <property type="component" value="Chromosome 20"/>
</dbReference>
<protein>
    <submittedName>
        <fullName evidence="7">Glutamate--glyoxylate aminotransferase 1-like</fullName>
    </submittedName>
</protein>
<evidence type="ECO:0000256" key="2">
    <source>
        <dbReference type="ARBA" id="ARBA00011738"/>
    </source>
</evidence>
<evidence type="ECO:0000313" key="7">
    <source>
        <dbReference type="RefSeq" id="XP_010490704.1"/>
    </source>
</evidence>
<evidence type="ECO:0000256" key="1">
    <source>
        <dbReference type="ARBA" id="ARBA00001933"/>
    </source>
</evidence>
<keyword evidence="5" id="KW-0663">Pyridoxal phosphate</keyword>
<dbReference type="SUPFAM" id="SSF53383">
    <property type="entry name" value="PLP-dependent transferases"/>
    <property type="match status" value="1"/>
</dbReference>
<dbReference type="Gene3D" id="3.40.640.10">
    <property type="entry name" value="Type I PLP-dependent aspartate aminotransferase-like (Major domain)"/>
    <property type="match status" value="1"/>
</dbReference>
<keyword evidence="6" id="KW-1185">Reference proteome</keyword>
<comment type="cofactor">
    <cofactor evidence="1">
        <name>pyridoxal 5'-phosphate</name>
        <dbReference type="ChEBI" id="CHEBI:597326"/>
    </cofactor>
</comment>
<dbReference type="InterPro" id="IPR015421">
    <property type="entry name" value="PyrdxlP-dep_Trfase_major"/>
</dbReference>